<dbReference type="PANTHER" id="PTHR43479:SF11">
    <property type="entry name" value="ACREF_ENVCD OPERON REPRESSOR-RELATED"/>
    <property type="match status" value="1"/>
</dbReference>
<protein>
    <submittedName>
        <fullName evidence="4">TetR/AcrR family transcriptional regulator</fullName>
    </submittedName>
</protein>
<dbReference type="PROSITE" id="PS50977">
    <property type="entry name" value="HTH_TETR_2"/>
    <property type="match status" value="1"/>
</dbReference>
<evidence type="ECO:0000313" key="4">
    <source>
        <dbReference type="EMBL" id="TGN13645.1"/>
    </source>
</evidence>
<keyword evidence="5" id="KW-1185">Reference proteome</keyword>
<dbReference type="OrthoDB" id="329481at2"/>
<keyword evidence="1 2" id="KW-0238">DNA-binding</keyword>
<dbReference type="PANTHER" id="PTHR43479">
    <property type="entry name" value="ACREF/ENVCD OPERON REPRESSOR-RELATED"/>
    <property type="match status" value="1"/>
</dbReference>
<proteinExistence type="predicted"/>
<dbReference type="GO" id="GO:0003677">
    <property type="term" value="F:DNA binding"/>
    <property type="evidence" value="ECO:0007669"/>
    <property type="project" value="UniProtKB-UniRule"/>
</dbReference>
<dbReference type="InterPro" id="IPR009057">
    <property type="entry name" value="Homeodomain-like_sf"/>
</dbReference>
<organism evidence="4 5">
    <name type="scientific">Leptospira bandrabouensis</name>
    <dbReference type="NCBI Taxonomy" id="2484903"/>
    <lineage>
        <taxon>Bacteria</taxon>
        <taxon>Pseudomonadati</taxon>
        <taxon>Spirochaetota</taxon>
        <taxon>Spirochaetia</taxon>
        <taxon>Leptospirales</taxon>
        <taxon>Leptospiraceae</taxon>
        <taxon>Leptospira</taxon>
    </lineage>
</organism>
<dbReference type="AlphaFoldDB" id="A0A6H3NSG9"/>
<dbReference type="EMBL" id="RQHU01000013">
    <property type="protein sequence ID" value="TGN13645.1"/>
    <property type="molecule type" value="Genomic_DNA"/>
</dbReference>
<comment type="caution">
    <text evidence="4">The sequence shown here is derived from an EMBL/GenBank/DDBJ whole genome shotgun (WGS) entry which is preliminary data.</text>
</comment>
<accession>A0A6H3NSG9</accession>
<dbReference type="Proteomes" id="UP000297649">
    <property type="component" value="Unassembled WGS sequence"/>
</dbReference>
<dbReference type="RefSeq" id="WP_100728392.1">
    <property type="nucleotide sequence ID" value="NZ_RQHT01000013.1"/>
</dbReference>
<dbReference type="SUPFAM" id="SSF46689">
    <property type="entry name" value="Homeodomain-like"/>
    <property type="match status" value="1"/>
</dbReference>
<reference evidence="4" key="1">
    <citation type="journal article" date="2019" name="PLoS Negl. Trop. Dis.">
        <title>Revisiting the worldwide diversity of Leptospira species in the environment.</title>
        <authorList>
            <person name="Vincent A.T."/>
            <person name="Schiettekatte O."/>
            <person name="Bourhy P."/>
            <person name="Veyrier F.J."/>
            <person name="Picardeau M."/>
        </authorList>
    </citation>
    <scope>NUCLEOTIDE SEQUENCE [LARGE SCALE GENOMIC DNA]</scope>
    <source>
        <strain evidence="4">201601109</strain>
    </source>
</reference>
<dbReference type="Pfam" id="PF00440">
    <property type="entry name" value="TetR_N"/>
    <property type="match status" value="1"/>
</dbReference>
<dbReference type="InterPro" id="IPR001647">
    <property type="entry name" value="HTH_TetR"/>
</dbReference>
<evidence type="ECO:0000313" key="5">
    <source>
        <dbReference type="Proteomes" id="UP000297649"/>
    </source>
</evidence>
<feature type="DNA-binding region" description="H-T-H motif" evidence="2">
    <location>
        <begin position="22"/>
        <end position="41"/>
    </location>
</feature>
<sequence>MKEKIIQTALKICEKQGYESFSMRKLAAKLNLDPMAVYHYFRNKEELTKAMVEQIFNRFQEEIVVSERSPRTNLKKVLIAYWNLFVEYPGMSLFLVKNSHEGFPSVISLNEKLQNIFLKSFPESDVNIILNVIIDFIHGNALASASLFSKVKNNETKIISNQKEFESSLSYLLDQFSKK</sequence>
<gene>
    <name evidence="4" type="ORF">EHR08_11045</name>
</gene>
<feature type="domain" description="HTH tetR-type" evidence="3">
    <location>
        <begin position="1"/>
        <end position="59"/>
    </location>
</feature>
<name>A0A6H3NSG9_9LEPT</name>
<dbReference type="InterPro" id="IPR050624">
    <property type="entry name" value="HTH-type_Tx_Regulator"/>
</dbReference>
<dbReference type="PRINTS" id="PR00455">
    <property type="entry name" value="HTHTETR"/>
</dbReference>
<evidence type="ECO:0000256" key="1">
    <source>
        <dbReference type="ARBA" id="ARBA00023125"/>
    </source>
</evidence>
<evidence type="ECO:0000259" key="3">
    <source>
        <dbReference type="PROSITE" id="PS50977"/>
    </source>
</evidence>
<dbReference type="Gene3D" id="1.10.357.10">
    <property type="entry name" value="Tetracycline Repressor, domain 2"/>
    <property type="match status" value="1"/>
</dbReference>
<evidence type="ECO:0000256" key="2">
    <source>
        <dbReference type="PROSITE-ProRule" id="PRU00335"/>
    </source>
</evidence>